<accession>A0A0E9XYI3</accession>
<evidence type="ECO:0000313" key="1">
    <source>
        <dbReference type="EMBL" id="JAI06739.1"/>
    </source>
</evidence>
<name>A0A0E9XYI3_ANGAN</name>
<dbReference type="EMBL" id="GBXM01001839">
    <property type="protein sequence ID" value="JAI06739.1"/>
    <property type="molecule type" value="Transcribed_RNA"/>
</dbReference>
<reference evidence="1" key="2">
    <citation type="journal article" date="2015" name="Fish Shellfish Immunol.">
        <title>Early steps in the European eel (Anguilla anguilla)-Vibrio vulnificus interaction in the gills: Role of the RtxA13 toxin.</title>
        <authorList>
            <person name="Callol A."/>
            <person name="Pajuelo D."/>
            <person name="Ebbesson L."/>
            <person name="Teles M."/>
            <person name="MacKenzie S."/>
            <person name="Amaro C."/>
        </authorList>
    </citation>
    <scope>NUCLEOTIDE SEQUENCE</scope>
</reference>
<dbReference type="AlphaFoldDB" id="A0A0E9XYI3"/>
<organism evidence="1">
    <name type="scientific">Anguilla anguilla</name>
    <name type="common">European freshwater eel</name>
    <name type="synonym">Muraena anguilla</name>
    <dbReference type="NCBI Taxonomy" id="7936"/>
    <lineage>
        <taxon>Eukaryota</taxon>
        <taxon>Metazoa</taxon>
        <taxon>Chordata</taxon>
        <taxon>Craniata</taxon>
        <taxon>Vertebrata</taxon>
        <taxon>Euteleostomi</taxon>
        <taxon>Actinopterygii</taxon>
        <taxon>Neopterygii</taxon>
        <taxon>Teleostei</taxon>
        <taxon>Anguilliformes</taxon>
        <taxon>Anguillidae</taxon>
        <taxon>Anguilla</taxon>
    </lineage>
</organism>
<reference evidence="1" key="1">
    <citation type="submission" date="2014-11" db="EMBL/GenBank/DDBJ databases">
        <authorList>
            <person name="Amaro Gonzalez C."/>
        </authorList>
    </citation>
    <scope>NUCLEOTIDE SEQUENCE</scope>
</reference>
<sequence length="24" mass="2741">MYECISVHHHAKTCCSIACLIQCF</sequence>
<protein>
    <submittedName>
        <fullName evidence="1">Uncharacterized protein</fullName>
    </submittedName>
</protein>
<proteinExistence type="predicted"/>